<dbReference type="PANTHER" id="PTHR13318:SF95">
    <property type="entry name" value="F-BOX PROTEIN YLR352W"/>
    <property type="match status" value="1"/>
</dbReference>
<dbReference type="InterPro" id="IPR032675">
    <property type="entry name" value="LRR_dom_sf"/>
</dbReference>
<reference evidence="1" key="1">
    <citation type="submission" date="2022-07" db="EMBL/GenBank/DDBJ databases">
        <title>Genome Sequence of Physisporinus lineatus.</title>
        <authorList>
            <person name="Buettner E."/>
        </authorList>
    </citation>
    <scope>NUCLEOTIDE SEQUENCE</scope>
    <source>
        <strain evidence="1">VT162</strain>
    </source>
</reference>
<dbReference type="EMBL" id="JANAWD010000023">
    <property type="protein sequence ID" value="KAJ3490741.1"/>
    <property type="molecule type" value="Genomic_DNA"/>
</dbReference>
<organism evidence="1 2">
    <name type="scientific">Meripilus lineatus</name>
    <dbReference type="NCBI Taxonomy" id="2056292"/>
    <lineage>
        <taxon>Eukaryota</taxon>
        <taxon>Fungi</taxon>
        <taxon>Dikarya</taxon>
        <taxon>Basidiomycota</taxon>
        <taxon>Agaricomycotina</taxon>
        <taxon>Agaricomycetes</taxon>
        <taxon>Polyporales</taxon>
        <taxon>Meripilaceae</taxon>
        <taxon>Meripilus</taxon>
    </lineage>
</organism>
<sequence length="336" mass="37619">MCYLVHHLEFHNNSDHHITDDDLAEIIPDCPNLETTLLSGIPDLSDRTLVSLSHSSHDLRCIDISGCGQVTNVGIWELASHASHLEVIRLNSITILTDPSVSAIARSLPHLRELELCRLPLITASSVRDIWTCARQIRKLKLSRCPQLTDKAFPSATTPVPSPTRSSGTRSYWDSYRLRNRNFSFSSYIGIREKEDIIPRTTVTDKLDLPVVRPRPLSWLDEFPPLVLSSSQKLEFLRILDLSHCWRITDDAVAGVVKHAPGIQWLNLSGCYQLTNLTLTHLAMLNDHLDVLSIAHLDKITDRGVLKLARACSKLRSLDIACKFDPVPVTSSNSSD</sequence>
<dbReference type="InterPro" id="IPR006553">
    <property type="entry name" value="Leu-rich_rpt_Cys-con_subtyp"/>
</dbReference>
<dbReference type="AlphaFoldDB" id="A0AAD5VAS2"/>
<dbReference type="Gene3D" id="3.80.10.10">
    <property type="entry name" value="Ribonuclease Inhibitor"/>
    <property type="match status" value="2"/>
</dbReference>
<accession>A0AAD5VAS2</accession>
<proteinExistence type="predicted"/>
<name>A0AAD5VAS2_9APHY</name>
<dbReference type="PANTHER" id="PTHR13318">
    <property type="entry name" value="PARTNER OF PAIRED, ISOFORM B-RELATED"/>
    <property type="match status" value="1"/>
</dbReference>
<dbReference type="SUPFAM" id="SSF52047">
    <property type="entry name" value="RNI-like"/>
    <property type="match status" value="1"/>
</dbReference>
<dbReference type="GO" id="GO:0019005">
    <property type="term" value="C:SCF ubiquitin ligase complex"/>
    <property type="evidence" value="ECO:0007669"/>
    <property type="project" value="TreeGrafter"/>
</dbReference>
<dbReference type="Proteomes" id="UP001212997">
    <property type="component" value="Unassembled WGS sequence"/>
</dbReference>
<dbReference type="Pfam" id="PF13516">
    <property type="entry name" value="LRR_6"/>
    <property type="match status" value="1"/>
</dbReference>
<keyword evidence="2" id="KW-1185">Reference proteome</keyword>
<gene>
    <name evidence="1" type="ORF">NLI96_g1214</name>
</gene>
<dbReference type="SMART" id="SM00367">
    <property type="entry name" value="LRR_CC"/>
    <property type="match status" value="7"/>
</dbReference>
<dbReference type="GO" id="GO:0031146">
    <property type="term" value="P:SCF-dependent proteasomal ubiquitin-dependent protein catabolic process"/>
    <property type="evidence" value="ECO:0007669"/>
    <property type="project" value="TreeGrafter"/>
</dbReference>
<evidence type="ECO:0008006" key="3">
    <source>
        <dbReference type="Google" id="ProtNLM"/>
    </source>
</evidence>
<protein>
    <recommendedName>
        <fullName evidence="3">RNI-like protein</fullName>
    </recommendedName>
</protein>
<evidence type="ECO:0000313" key="2">
    <source>
        <dbReference type="Proteomes" id="UP001212997"/>
    </source>
</evidence>
<dbReference type="InterPro" id="IPR001611">
    <property type="entry name" value="Leu-rich_rpt"/>
</dbReference>
<comment type="caution">
    <text evidence="1">The sequence shown here is derived from an EMBL/GenBank/DDBJ whole genome shotgun (WGS) entry which is preliminary data.</text>
</comment>
<evidence type="ECO:0000313" key="1">
    <source>
        <dbReference type="EMBL" id="KAJ3490741.1"/>
    </source>
</evidence>